<organism evidence="2 3">
    <name type="scientific">Microcoleus asticus IPMA8</name>
    <dbReference type="NCBI Taxonomy" id="2563858"/>
    <lineage>
        <taxon>Bacteria</taxon>
        <taxon>Bacillati</taxon>
        <taxon>Cyanobacteriota</taxon>
        <taxon>Cyanophyceae</taxon>
        <taxon>Oscillatoriophycideae</taxon>
        <taxon>Oscillatoriales</taxon>
        <taxon>Microcoleaceae</taxon>
        <taxon>Microcoleus</taxon>
        <taxon>Microcoleus asticus</taxon>
    </lineage>
</organism>
<gene>
    <name evidence="2" type="ORF">E5S67_00671</name>
</gene>
<keyword evidence="3" id="KW-1185">Reference proteome</keyword>
<evidence type="ECO:0000313" key="3">
    <source>
        <dbReference type="Proteomes" id="UP000702425"/>
    </source>
</evidence>
<dbReference type="Proteomes" id="UP000702425">
    <property type="component" value="Unassembled WGS sequence"/>
</dbReference>
<name>A0ABX2CRC2_9CYAN</name>
<reference evidence="2 3" key="1">
    <citation type="journal article" date="2020" name="Sci. Rep.">
        <title>A novel cyanobacterial geosmin producer, revising GeoA distribution and dispersion patterns in Bacteria.</title>
        <authorList>
            <person name="Churro C."/>
            <person name="Semedo-Aguiar A.P."/>
            <person name="Silva A.D."/>
            <person name="Pereira-Leal J.B."/>
            <person name="Leite R.B."/>
        </authorList>
    </citation>
    <scope>NUCLEOTIDE SEQUENCE [LARGE SCALE GENOMIC DNA]</scope>
    <source>
        <strain evidence="2 3">IPMA8</strain>
    </source>
</reference>
<dbReference type="EMBL" id="SRRZ01000008">
    <property type="protein sequence ID" value="NQE32954.1"/>
    <property type="molecule type" value="Genomic_DNA"/>
</dbReference>
<accession>A0ABX2CRC2</accession>
<evidence type="ECO:0000256" key="1">
    <source>
        <dbReference type="SAM" id="SignalP"/>
    </source>
</evidence>
<dbReference type="RefSeq" id="WP_172185493.1">
    <property type="nucleotide sequence ID" value="NZ_CAWPPK010000296.1"/>
</dbReference>
<protein>
    <submittedName>
        <fullName evidence="2">Uncharacterized protein</fullName>
    </submittedName>
</protein>
<sequence length="478" mass="53217">MKFHKRLQIILLVLTLFLCLSQQLTACSFLTKPFQLPASAKQEPWPIQTGLRAAIIRSNIPTVNRIVLVPDEATFLAAIQKWNLKGNWPILIEDKKYAPMFLQRFQPEEIVRLPSIKQQLPKGQKLQQLMRNAAAAAWNATDTQTLKAKWTQLGWEPPGVVITSENDPARSAAVALAAAHGQPLVFLEGNFGKPNDTLNNTQWKTLQTAITKAVESTGFFYSQLADPIDTITIVRQLAVKYQSPEKPDEQLAVTDGLGRHPNGERWAAVGWIYGSEVRSIYQAMCALFLDTETAMLYDSYPKEGNWGKYEMEEAASGLNTIGLNVEVVQKPESSLEKWRSLASKPWRFDLILMNSKGYPKSFQVGNGDASVEDIPKLQFPAAIHMIHSWSAAAPDDTNTVAGRWLQNGAYAYIGSVNEPLLSAFIPPKLMVDRLKRGAPFLIAARQLESPPWKVATIGDPLMSIAKPRPRIPPTQQPI</sequence>
<proteinExistence type="predicted"/>
<comment type="caution">
    <text evidence="2">The sequence shown here is derived from an EMBL/GenBank/DDBJ whole genome shotgun (WGS) entry which is preliminary data.</text>
</comment>
<evidence type="ECO:0000313" key="2">
    <source>
        <dbReference type="EMBL" id="NQE32954.1"/>
    </source>
</evidence>
<keyword evidence="1" id="KW-0732">Signal</keyword>
<feature type="chain" id="PRO_5046561407" evidence="1">
    <location>
        <begin position="27"/>
        <end position="478"/>
    </location>
</feature>
<feature type="signal peptide" evidence="1">
    <location>
        <begin position="1"/>
        <end position="26"/>
    </location>
</feature>